<evidence type="ECO:0000256" key="1">
    <source>
        <dbReference type="ARBA" id="ARBA00022723"/>
    </source>
</evidence>
<keyword evidence="1" id="KW-0479">Metal-binding</keyword>
<dbReference type="InterPro" id="IPR018957">
    <property type="entry name" value="Znf_C3HC4_RING-type"/>
</dbReference>
<dbReference type="Proteomes" id="UP001302745">
    <property type="component" value="Unassembled WGS sequence"/>
</dbReference>
<feature type="domain" description="RING-type" evidence="6">
    <location>
        <begin position="343"/>
        <end position="382"/>
    </location>
</feature>
<evidence type="ECO:0000259" key="6">
    <source>
        <dbReference type="PROSITE" id="PS50089"/>
    </source>
</evidence>
<dbReference type="PANTHER" id="PTHR23327">
    <property type="entry name" value="RING FINGER PROTEIN 127"/>
    <property type="match status" value="1"/>
</dbReference>
<organism evidence="8 9">
    <name type="scientific">Chaetomidium leptoderma</name>
    <dbReference type="NCBI Taxonomy" id="669021"/>
    <lineage>
        <taxon>Eukaryota</taxon>
        <taxon>Fungi</taxon>
        <taxon>Dikarya</taxon>
        <taxon>Ascomycota</taxon>
        <taxon>Pezizomycotina</taxon>
        <taxon>Sordariomycetes</taxon>
        <taxon>Sordariomycetidae</taxon>
        <taxon>Sordariales</taxon>
        <taxon>Chaetomiaceae</taxon>
        <taxon>Chaetomidium</taxon>
    </lineage>
</organism>
<evidence type="ECO:0000256" key="4">
    <source>
        <dbReference type="PROSITE-ProRule" id="PRU00175"/>
    </source>
</evidence>
<evidence type="ECO:0000256" key="3">
    <source>
        <dbReference type="ARBA" id="ARBA00022833"/>
    </source>
</evidence>
<proteinExistence type="predicted"/>
<reference evidence="8" key="1">
    <citation type="journal article" date="2023" name="Mol. Phylogenet. Evol.">
        <title>Genome-scale phylogeny and comparative genomics of the fungal order Sordariales.</title>
        <authorList>
            <person name="Hensen N."/>
            <person name="Bonometti L."/>
            <person name="Westerberg I."/>
            <person name="Brannstrom I.O."/>
            <person name="Guillou S."/>
            <person name="Cros-Aarteil S."/>
            <person name="Calhoun S."/>
            <person name="Haridas S."/>
            <person name="Kuo A."/>
            <person name="Mondo S."/>
            <person name="Pangilinan J."/>
            <person name="Riley R."/>
            <person name="LaButti K."/>
            <person name="Andreopoulos B."/>
            <person name="Lipzen A."/>
            <person name="Chen C."/>
            <person name="Yan M."/>
            <person name="Daum C."/>
            <person name="Ng V."/>
            <person name="Clum A."/>
            <person name="Steindorff A."/>
            <person name="Ohm R.A."/>
            <person name="Martin F."/>
            <person name="Silar P."/>
            <person name="Natvig D.O."/>
            <person name="Lalanne C."/>
            <person name="Gautier V."/>
            <person name="Ament-Velasquez S.L."/>
            <person name="Kruys A."/>
            <person name="Hutchinson M.I."/>
            <person name="Powell A.J."/>
            <person name="Barry K."/>
            <person name="Miller A.N."/>
            <person name="Grigoriev I.V."/>
            <person name="Debuchy R."/>
            <person name="Gladieux P."/>
            <person name="Hiltunen Thoren M."/>
            <person name="Johannesson H."/>
        </authorList>
    </citation>
    <scope>NUCLEOTIDE SEQUENCE</scope>
    <source>
        <strain evidence="8">CBS 538.74</strain>
    </source>
</reference>
<dbReference type="Pfam" id="PF00097">
    <property type="entry name" value="zf-C3HC4"/>
    <property type="match status" value="1"/>
</dbReference>
<dbReference type="Pfam" id="PF03105">
    <property type="entry name" value="SPX"/>
    <property type="match status" value="1"/>
</dbReference>
<evidence type="ECO:0000313" key="9">
    <source>
        <dbReference type="Proteomes" id="UP001302745"/>
    </source>
</evidence>
<name>A0AAN6VRS2_9PEZI</name>
<keyword evidence="2 4" id="KW-0863">Zinc-finger</keyword>
<dbReference type="AlphaFoldDB" id="A0AAN6VRS2"/>
<dbReference type="PANTHER" id="PTHR23327:SF51">
    <property type="entry name" value="TRANSCRIPTIONAL REGULATOR OF YEAST FORM ADHERENCE 3"/>
    <property type="match status" value="1"/>
</dbReference>
<evidence type="ECO:0000259" key="7">
    <source>
        <dbReference type="PROSITE" id="PS51382"/>
    </source>
</evidence>
<evidence type="ECO:0000256" key="5">
    <source>
        <dbReference type="SAM" id="MobiDB-lite"/>
    </source>
</evidence>
<dbReference type="InterPro" id="IPR001841">
    <property type="entry name" value="Znf_RING"/>
</dbReference>
<feature type="compositionally biased region" description="Acidic residues" evidence="5">
    <location>
        <begin position="123"/>
        <end position="133"/>
    </location>
</feature>
<dbReference type="EMBL" id="MU856868">
    <property type="protein sequence ID" value="KAK4156404.1"/>
    <property type="molecule type" value="Genomic_DNA"/>
</dbReference>
<dbReference type="Gene3D" id="3.30.40.10">
    <property type="entry name" value="Zinc/RING finger domain, C3HC4 (zinc finger)"/>
    <property type="match status" value="1"/>
</dbReference>
<comment type="caution">
    <text evidence="8">The sequence shown here is derived from an EMBL/GenBank/DDBJ whole genome shotgun (WGS) entry which is preliminary data.</text>
</comment>
<protein>
    <submittedName>
        <fullName evidence="8">SPX domain-containing protein</fullName>
    </submittedName>
</protein>
<dbReference type="SUPFAM" id="SSF57850">
    <property type="entry name" value="RING/U-box"/>
    <property type="match status" value="1"/>
</dbReference>
<dbReference type="SMART" id="SM00184">
    <property type="entry name" value="RING"/>
    <property type="match status" value="1"/>
</dbReference>
<dbReference type="PROSITE" id="PS51382">
    <property type="entry name" value="SPX"/>
    <property type="match status" value="1"/>
</dbReference>
<dbReference type="PROSITE" id="PS00518">
    <property type="entry name" value="ZF_RING_1"/>
    <property type="match status" value="1"/>
</dbReference>
<evidence type="ECO:0000256" key="2">
    <source>
        <dbReference type="ARBA" id="ARBA00022771"/>
    </source>
</evidence>
<feature type="region of interest" description="Disordered" evidence="5">
    <location>
        <begin position="103"/>
        <end position="133"/>
    </location>
</feature>
<evidence type="ECO:0000313" key="8">
    <source>
        <dbReference type="EMBL" id="KAK4156404.1"/>
    </source>
</evidence>
<feature type="domain" description="SPX" evidence="7">
    <location>
        <begin position="1"/>
        <end position="307"/>
    </location>
</feature>
<keyword evidence="9" id="KW-1185">Reference proteome</keyword>
<dbReference type="PROSITE" id="PS50089">
    <property type="entry name" value="ZF_RING_2"/>
    <property type="match status" value="1"/>
</dbReference>
<reference evidence="8" key="2">
    <citation type="submission" date="2023-05" db="EMBL/GenBank/DDBJ databases">
        <authorList>
            <consortium name="Lawrence Berkeley National Laboratory"/>
            <person name="Steindorff A."/>
            <person name="Hensen N."/>
            <person name="Bonometti L."/>
            <person name="Westerberg I."/>
            <person name="Brannstrom I.O."/>
            <person name="Guillou S."/>
            <person name="Cros-Aarteil S."/>
            <person name="Calhoun S."/>
            <person name="Haridas S."/>
            <person name="Kuo A."/>
            <person name="Mondo S."/>
            <person name="Pangilinan J."/>
            <person name="Riley R."/>
            <person name="Labutti K."/>
            <person name="Andreopoulos B."/>
            <person name="Lipzen A."/>
            <person name="Chen C."/>
            <person name="Yanf M."/>
            <person name="Daum C."/>
            <person name="Ng V."/>
            <person name="Clum A."/>
            <person name="Ohm R."/>
            <person name="Martin F."/>
            <person name="Silar P."/>
            <person name="Natvig D."/>
            <person name="Lalanne C."/>
            <person name="Gautier V."/>
            <person name="Ament-Velasquez S.L."/>
            <person name="Kruys A."/>
            <person name="Hutchinson M.I."/>
            <person name="Powell A.J."/>
            <person name="Barry K."/>
            <person name="Miller A.N."/>
            <person name="Grigoriev I.V."/>
            <person name="Debuchy R."/>
            <person name="Gladieux P."/>
            <person name="Thoren M.H."/>
            <person name="Johannesson H."/>
        </authorList>
    </citation>
    <scope>NUCLEOTIDE SEQUENCE</scope>
    <source>
        <strain evidence="8">CBS 538.74</strain>
    </source>
</reference>
<dbReference type="InterPro" id="IPR004331">
    <property type="entry name" value="SPX_dom"/>
</dbReference>
<gene>
    <name evidence="8" type="ORF">C8A00DRAFT_41086</name>
</gene>
<sequence>MKFGHAFQEALSADSYPQHWVEKAIPYRQLKKLLGKVRQELIKNGYDPDTLHRLLADHDAEYRLETDSSRLLRPKLVVRPTLVGLSPGPAATEPRALAELIAPAPNSTGSPSPPEPGQHHEEPDEGEDDDVDADEDDEWVKIPLNSDARFFGLLQTDVTGLDTLQDTERQSMNEKIHALGTEIAEVAKPRKGLLKLSKSDLYRWREIFELYVAAQVFFSTNEAAGGLRNSEKAQKQLVWFQDEVNKRQLPQKFKIESSAIAYAQFLSLNATLLQNLQFQELNQTAITKIIKKFDKRTSLGVKTTLPKAMYSATFISETISKDICAQLARQVVNLVPQIVDYTCTICFSLCWLPVRLDCDHLFCIRCMIKMQNQNKRYCPLCRADVVQRANETHIDEKLVRHLERWFPKETKEKQAFNELERRRELLGDIYVQQDPPQCTVM</sequence>
<accession>A0AAN6VRS2</accession>
<dbReference type="GO" id="GO:0008270">
    <property type="term" value="F:zinc ion binding"/>
    <property type="evidence" value="ECO:0007669"/>
    <property type="project" value="UniProtKB-KW"/>
</dbReference>
<keyword evidence="3" id="KW-0862">Zinc</keyword>
<dbReference type="InterPro" id="IPR017907">
    <property type="entry name" value="Znf_RING_CS"/>
</dbReference>
<dbReference type="InterPro" id="IPR013083">
    <property type="entry name" value="Znf_RING/FYVE/PHD"/>
</dbReference>